<accession>A0A0S4L2I2</accession>
<proteinExistence type="predicted"/>
<sequence length="123" mass="13750">MSLLRLSVLVVTLAGAVGLVWSNPTMEDYLRFVEQELGKAIDRMDQGTSSREQQFIRQVFQSQSRKLLESIVRPNTARHNWGLVSQYDTQVAGTNVVVLGIGGRFIPLRGVEEATLKIGRMAF</sequence>
<evidence type="ECO:0008006" key="3">
    <source>
        <dbReference type="Google" id="ProtNLM"/>
    </source>
</evidence>
<protein>
    <recommendedName>
        <fullName evidence="3">DUF4359 domain-containing protein</fullName>
    </recommendedName>
</protein>
<gene>
    <name evidence="1" type="ORF">COMA1_10300</name>
</gene>
<reference evidence="1 2" key="1">
    <citation type="submission" date="2015-10" db="EMBL/GenBank/DDBJ databases">
        <authorList>
            <person name="Gilbert D.G."/>
        </authorList>
    </citation>
    <scope>NUCLEOTIDE SEQUENCE [LARGE SCALE GENOMIC DNA]</scope>
    <source>
        <strain evidence="1">COMA1</strain>
    </source>
</reference>
<evidence type="ECO:0000313" key="1">
    <source>
        <dbReference type="EMBL" id="CUS31857.1"/>
    </source>
</evidence>
<keyword evidence="2" id="KW-1185">Reference proteome</keyword>
<name>A0A0S4L2I2_9BACT</name>
<dbReference type="STRING" id="1742972.COMA1_10300"/>
<dbReference type="RefSeq" id="WP_090742736.1">
    <property type="nucleotide sequence ID" value="NZ_CZQA01000001.1"/>
</dbReference>
<evidence type="ECO:0000313" key="2">
    <source>
        <dbReference type="Proteomes" id="UP000199032"/>
    </source>
</evidence>
<dbReference type="Proteomes" id="UP000199032">
    <property type="component" value="Unassembled WGS sequence"/>
</dbReference>
<dbReference type="InterPro" id="IPR025578">
    <property type="entry name" value="DUF4359"/>
</dbReference>
<dbReference type="EMBL" id="CZQA01000001">
    <property type="protein sequence ID" value="CUS31857.1"/>
    <property type="molecule type" value="Genomic_DNA"/>
</dbReference>
<dbReference type="Pfam" id="PF14271">
    <property type="entry name" value="DUF4359"/>
    <property type="match status" value="1"/>
</dbReference>
<organism evidence="1 2">
    <name type="scientific">Candidatus Nitrospira nitrosa</name>
    <dbReference type="NCBI Taxonomy" id="1742972"/>
    <lineage>
        <taxon>Bacteria</taxon>
        <taxon>Pseudomonadati</taxon>
        <taxon>Nitrospirota</taxon>
        <taxon>Nitrospiria</taxon>
        <taxon>Nitrospirales</taxon>
        <taxon>Nitrospiraceae</taxon>
        <taxon>Nitrospira</taxon>
    </lineage>
</organism>
<dbReference type="AlphaFoldDB" id="A0A0S4L2I2"/>
<dbReference type="OrthoDB" id="9792734at2"/>